<dbReference type="Proteomes" id="UP001064489">
    <property type="component" value="Chromosome 1"/>
</dbReference>
<sequence>MCLIVIIGKDLFGVSLALGSAFLFWGLCLICVGVDLDDCGLGLFRRKTVCYWSVRRKLLNRFIKATGFTLCSCFVAQQQTIDETKSQRTQFQRIGKIEWLLKMNKVKCYQYGHHQNDYSNIYSKVMSSTSLLYV</sequence>
<evidence type="ECO:0000313" key="2">
    <source>
        <dbReference type="EMBL" id="KAI9195513.1"/>
    </source>
</evidence>
<evidence type="ECO:0000313" key="3">
    <source>
        <dbReference type="Proteomes" id="UP001064489"/>
    </source>
</evidence>
<keyword evidence="1" id="KW-0812">Transmembrane</keyword>
<organism evidence="2 3">
    <name type="scientific">Acer negundo</name>
    <name type="common">Box elder</name>
    <dbReference type="NCBI Taxonomy" id="4023"/>
    <lineage>
        <taxon>Eukaryota</taxon>
        <taxon>Viridiplantae</taxon>
        <taxon>Streptophyta</taxon>
        <taxon>Embryophyta</taxon>
        <taxon>Tracheophyta</taxon>
        <taxon>Spermatophyta</taxon>
        <taxon>Magnoliopsida</taxon>
        <taxon>eudicotyledons</taxon>
        <taxon>Gunneridae</taxon>
        <taxon>Pentapetalae</taxon>
        <taxon>rosids</taxon>
        <taxon>malvids</taxon>
        <taxon>Sapindales</taxon>
        <taxon>Sapindaceae</taxon>
        <taxon>Hippocastanoideae</taxon>
        <taxon>Acereae</taxon>
        <taxon>Acer</taxon>
    </lineage>
</organism>
<keyword evidence="1" id="KW-1133">Transmembrane helix</keyword>
<keyword evidence="3" id="KW-1185">Reference proteome</keyword>
<accession>A0AAD5JDI1</accession>
<protein>
    <recommendedName>
        <fullName evidence="4">Transmembrane protein</fullName>
    </recommendedName>
</protein>
<reference evidence="2" key="2">
    <citation type="submission" date="2023-02" db="EMBL/GenBank/DDBJ databases">
        <authorList>
            <person name="Swenson N.G."/>
            <person name="Wegrzyn J.L."/>
            <person name="Mcevoy S.L."/>
        </authorList>
    </citation>
    <scope>NUCLEOTIDE SEQUENCE</scope>
    <source>
        <strain evidence="2">91603</strain>
        <tissue evidence="2">Leaf</tissue>
    </source>
</reference>
<proteinExistence type="predicted"/>
<comment type="caution">
    <text evidence="2">The sequence shown here is derived from an EMBL/GenBank/DDBJ whole genome shotgun (WGS) entry which is preliminary data.</text>
</comment>
<keyword evidence="1" id="KW-0472">Membrane</keyword>
<dbReference type="EMBL" id="JAJSOW010000003">
    <property type="protein sequence ID" value="KAI9195513.1"/>
    <property type="molecule type" value="Genomic_DNA"/>
</dbReference>
<dbReference type="AlphaFoldDB" id="A0AAD5JDI1"/>
<name>A0AAD5JDI1_ACENE</name>
<evidence type="ECO:0008006" key="4">
    <source>
        <dbReference type="Google" id="ProtNLM"/>
    </source>
</evidence>
<reference evidence="2" key="1">
    <citation type="journal article" date="2022" name="Plant J.">
        <title>Strategies of tolerance reflected in two North American maple genomes.</title>
        <authorList>
            <person name="McEvoy S.L."/>
            <person name="Sezen U.U."/>
            <person name="Trouern-Trend A."/>
            <person name="McMahon S.M."/>
            <person name="Schaberg P.G."/>
            <person name="Yang J."/>
            <person name="Wegrzyn J.L."/>
            <person name="Swenson N.G."/>
        </authorList>
    </citation>
    <scope>NUCLEOTIDE SEQUENCE</scope>
    <source>
        <strain evidence="2">91603</strain>
    </source>
</reference>
<gene>
    <name evidence="2" type="ORF">LWI28_015662</name>
</gene>
<feature type="transmembrane region" description="Helical" evidence="1">
    <location>
        <begin position="12"/>
        <end position="36"/>
    </location>
</feature>
<evidence type="ECO:0000256" key="1">
    <source>
        <dbReference type="SAM" id="Phobius"/>
    </source>
</evidence>